<keyword evidence="3" id="KW-1185">Reference proteome</keyword>
<evidence type="ECO:0000313" key="3">
    <source>
        <dbReference type="Proteomes" id="UP000554286"/>
    </source>
</evidence>
<evidence type="ECO:0000256" key="1">
    <source>
        <dbReference type="SAM" id="MobiDB-lite"/>
    </source>
</evidence>
<dbReference type="EMBL" id="JACIGK010000006">
    <property type="protein sequence ID" value="MBB4265478.1"/>
    <property type="molecule type" value="Genomic_DNA"/>
</dbReference>
<proteinExistence type="predicted"/>
<dbReference type="AlphaFoldDB" id="A0A7W6RBK2"/>
<accession>A0A7W6RBK2</accession>
<feature type="region of interest" description="Disordered" evidence="1">
    <location>
        <begin position="118"/>
        <end position="142"/>
    </location>
</feature>
<organism evidence="2 3">
    <name type="scientific">Roseospira visakhapatnamensis</name>
    <dbReference type="NCBI Taxonomy" id="390880"/>
    <lineage>
        <taxon>Bacteria</taxon>
        <taxon>Pseudomonadati</taxon>
        <taxon>Pseudomonadota</taxon>
        <taxon>Alphaproteobacteria</taxon>
        <taxon>Rhodospirillales</taxon>
        <taxon>Rhodospirillaceae</taxon>
        <taxon>Roseospira</taxon>
    </lineage>
</organism>
<reference evidence="2 3" key="1">
    <citation type="submission" date="2020-08" db="EMBL/GenBank/DDBJ databases">
        <title>Genome sequencing of Purple Non-Sulfur Bacteria from various extreme environments.</title>
        <authorList>
            <person name="Mayer M."/>
        </authorList>
    </citation>
    <scope>NUCLEOTIDE SEQUENCE [LARGE SCALE GENOMIC DNA]</scope>
    <source>
        <strain evidence="2 3">JA131</strain>
    </source>
</reference>
<evidence type="ECO:0000313" key="2">
    <source>
        <dbReference type="EMBL" id="MBB4265478.1"/>
    </source>
</evidence>
<name>A0A7W6RBK2_9PROT</name>
<gene>
    <name evidence="2" type="ORF">GGD89_001097</name>
</gene>
<dbReference type="RefSeq" id="WP_184043099.1">
    <property type="nucleotide sequence ID" value="NZ_JACIGK010000006.1"/>
</dbReference>
<protein>
    <submittedName>
        <fullName evidence="2">Uncharacterized protein</fullName>
    </submittedName>
</protein>
<comment type="caution">
    <text evidence="2">The sequence shown here is derived from an EMBL/GenBank/DDBJ whole genome shotgun (WGS) entry which is preliminary data.</text>
</comment>
<dbReference type="Proteomes" id="UP000554286">
    <property type="component" value="Unassembled WGS sequence"/>
</dbReference>
<sequence length="142" mass="15763">MSFLSFLFGDAEKPPPDPYWQRDDKARFFRLLALKTTRRDLAGRGGVFVVFHGGVQPRWVYVGSTANLGATVMALQDHPDLTTLEARGGLFMTWAYIKADKRDGVVTYLRARMKPELDPSDLDKALGCAPKGARPQPVQLPG</sequence>